<dbReference type="AlphaFoldDB" id="V8PC69"/>
<dbReference type="OrthoDB" id="3219396at2759"/>
<dbReference type="InterPro" id="IPR001810">
    <property type="entry name" value="F-box_dom"/>
</dbReference>
<dbReference type="Pfam" id="PF12937">
    <property type="entry name" value="F-box-like"/>
    <property type="match status" value="1"/>
</dbReference>
<comment type="caution">
    <text evidence="2">The sequence shown here is derived from an EMBL/GenBank/DDBJ whole genome shotgun (WGS) entry which is preliminary data.</text>
</comment>
<organism evidence="2 3">
    <name type="scientific">Ophiophagus hannah</name>
    <name type="common">King cobra</name>
    <name type="synonym">Naja hannah</name>
    <dbReference type="NCBI Taxonomy" id="8665"/>
    <lineage>
        <taxon>Eukaryota</taxon>
        <taxon>Metazoa</taxon>
        <taxon>Chordata</taxon>
        <taxon>Craniata</taxon>
        <taxon>Vertebrata</taxon>
        <taxon>Euteleostomi</taxon>
        <taxon>Lepidosauria</taxon>
        <taxon>Squamata</taxon>
        <taxon>Bifurcata</taxon>
        <taxon>Unidentata</taxon>
        <taxon>Episquamata</taxon>
        <taxon>Toxicofera</taxon>
        <taxon>Serpentes</taxon>
        <taxon>Colubroidea</taxon>
        <taxon>Elapidae</taxon>
        <taxon>Elapinae</taxon>
        <taxon>Ophiophagus</taxon>
    </lineage>
</organism>
<reference evidence="2 3" key="1">
    <citation type="journal article" date="2013" name="Proc. Natl. Acad. Sci. U.S.A.">
        <title>The king cobra genome reveals dynamic gene evolution and adaptation in the snake venom system.</title>
        <authorList>
            <person name="Vonk F.J."/>
            <person name="Casewell N.R."/>
            <person name="Henkel C.V."/>
            <person name="Heimberg A.M."/>
            <person name="Jansen H.J."/>
            <person name="McCleary R.J."/>
            <person name="Kerkkamp H.M."/>
            <person name="Vos R.A."/>
            <person name="Guerreiro I."/>
            <person name="Calvete J.J."/>
            <person name="Wuster W."/>
            <person name="Woods A.E."/>
            <person name="Logan J.M."/>
            <person name="Harrison R.A."/>
            <person name="Castoe T.A."/>
            <person name="de Koning A.P."/>
            <person name="Pollock D.D."/>
            <person name="Yandell M."/>
            <person name="Calderon D."/>
            <person name="Renjifo C."/>
            <person name="Currier R.B."/>
            <person name="Salgado D."/>
            <person name="Pla D."/>
            <person name="Sanz L."/>
            <person name="Hyder A.S."/>
            <person name="Ribeiro J.M."/>
            <person name="Arntzen J.W."/>
            <person name="van den Thillart G.E."/>
            <person name="Boetzer M."/>
            <person name="Pirovano W."/>
            <person name="Dirks R.P."/>
            <person name="Spaink H.P."/>
            <person name="Duboule D."/>
            <person name="McGlinn E."/>
            <person name="Kini R.M."/>
            <person name="Richardson M.K."/>
        </authorList>
    </citation>
    <scope>NUCLEOTIDE SEQUENCE</scope>
    <source>
        <tissue evidence="2">Blood</tissue>
    </source>
</reference>
<feature type="non-terminal residue" evidence="2">
    <location>
        <position position="183"/>
    </location>
</feature>
<evidence type="ECO:0000313" key="3">
    <source>
        <dbReference type="Proteomes" id="UP000018936"/>
    </source>
</evidence>
<evidence type="ECO:0000259" key="1">
    <source>
        <dbReference type="PROSITE" id="PS50181"/>
    </source>
</evidence>
<dbReference type="SMART" id="SM00256">
    <property type="entry name" value="FBOX"/>
    <property type="match status" value="1"/>
</dbReference>
<protein>
    <submittedName>
        <fullName evidence="2">F-box only protein 36</fullName>
    </submittedName>
</protein>
<dbReference type="InterPro" id="IPR036047">
    <property type="entry name" value="F-box-like_dom_sf"/>
</dbReference>
<dbReference type="PROSITE" id="PS50181">
    <property type="entry name" value="FBOX"/>
    <property type="match status" value="1"/>
</dbReference>
<name>V8PC69_OPHHA</name>
<dbReference type="Gene3D" id="1.20.1280.50">
    <property type="match status" value="1"/>
</dbReference>
<evidence type="ECO:0000313" key="2">
    <source>
        <dbReference type="EMBL" id="ETE71571.1"/>
    </source>
</evidence>
<keyword evidence="3" id="KW-1185">Reference proteome</keyword>
<proteinExistence type="predicted"/>
<dbReference type="EMBL" id="AZIM01000342">
    <property type="protein sequence ID" value="ETE71571.1"/>
    <property type="molecule type" value="Genomic_DNA"/>
</dbReference>
<dbReference type="CDD" id="cd22106">
    <property type="entry name" value="F-box_FBXO36"/>
    <property type="match status" value="1"/>
</dbReference>
<gene>
    <name evidence="2" type="primary">Fbxo36</name>
    <name evidence="2" type="ORF">L345_02597</name>
</gene>
<feature type="domain" description="F-box" evidence="1">
    <location>
        <begin position="107"/>
        <end position="153"/>
    </location>
</feature>
<sequence length="183" mass="21274">MAIGLKAFKKQLEKINKVFSRIIIDETPHELDTFESKLSSSSTGGVEATLGHKMSSLLQEKLCEIQIQAPAPLKDFHYFTITKTEQVQSIFGKSMLKYTLSLCQGHYDFLVRMPENLIIHIMSFLNVEDIEHLSKTCKKFQQLCNTDEFWERIKKLQNNFTLDLQSTKIPAYEKQRNFHQRKG</sequence>
<dbReference type="Proteomes" id="UP000018936">
    <property type="component" value="Unassembled WGS sequence"/>
</dbReference>
<dbReference type="SUPFAM" id="SSF81383">
    <property type="entry name" value="F-box domain"/>
    <property type="match status" value="1"/>
</dbReference>
<accession>V8PC69</accession>
<feature type="non-terminal residue" evidence="2">
    <location>
        <position position="1"/>
    </location>
</feature>